<dbReference type="AlphaFoldDB" id="A0A1Y0AYU1"/>
<keyword evidence="1" id="KW-0496">Mitochondrion</keyword>
<dbReference type="EMBL" id="KY774314">
    <property type="protein sequence ID" value="ART30324.1"/>
    <property type="molecule type" value="Genomic_DNA"/>
</dbReference>
<organism evidence="1">
    <name type="scientific">Utricularia reniformis</name>
    <dbReference type="NCBI Taxonomy" id="192314"/>
    <lineage>
        <taxon>Eukaryota</taxon>
        <taxon>Viridiplantae</taxon>
        <taxon>Streptophyta</taxon>
        <taxon>Embryophyta</taxon>
        <taxon>Tracheophyta</taxon>
        <taxon>Spermatophyta</taxon>
        <taxon>Magnoliopsida</taxon>
        <taxon>eudicotyledons</taxon>
        <taxon>Gunneridae</taxon>
        <taxon>Pentapetalae</taxon>
        <taxon>asterids</taxon>
        <taxon>lamiids</taxon>
        <taxon>Lamiales</taxon>
        <taxon>Lentibulariaceae</taxon>
        <taxon>Utricularia</taxon>
    </lineage>
</organism>
<protein>
    <submittedName>
        <fullName evidence="1">Uncharacterized protein</fullName>
    </submittedName>
</protein>
<name>A0A1Y0AYU1_9LAMI</name>
<gene>
    <name evidence="1" type="ORF">AEK19_MT0887</name>
</gene>
<reference evidence="1" key="1">
    <citation type="submission" date="2017-03" db="EMBL/GenBank/DDBJ databases">
        <title>The mitochondrial genome of the carnivorous plant Utricularia reniformis (Lentibulariaceae): structure, comparative analysis and evolutionary landmarks.</title>
        <authorList>
            <person name="Silva S.R."/>
            <person name="Alvarenga D.O."/>
            <person name="Michael T.P."/>
            <person name="Miranda V.F.O."/>
            <person name="Varani A.M."/>
        </authorList>
    </citation>
    <scope>NUCLEOTIDE SEQUENCE</scope>
</reference>
<accession>A0A1Y0AYU1</accession>
<geneLocation type="mitochondrion" evidence="1"/>
<proteinExistence type="predicted"/>
<evidence type="ECO:0000313" key="1">
    <source>
        <dbReference type="EMBL" id="ART30324.1"/>
    </source>
</evidence>
<sequence length="59" mass="6422">MDSGWKGRRGLSTADAVHLSGKGSMNIEFTSFSRAIRAEDQVGEPCEGKPSRTVRRALN</sequence>